<evidence type="ECO:0000313" key="1">
    <source>
        <dbReference type="EMBL" id="KDQ10238.1"/>
    </source>
</evidence>
<dbReference type="Proteomes" id="UP000027195">
    <property type="component" value="Unassembled WGS sequence"/>
</dbReference>
<evidence type="ECO:0000313" key="2">
    <source>
        <dbReference type="Proteomes" id="UP000027195"/>
    </source>
</evidence>
<protein>
    <submittedName>
        <fullName evidence="1">Uncharacterized protein</fullName>
    </submittedName>
</protein>
<proteinExistence type="predicted"/>
<dbReference type="AlphaFoldDB" id="A0A067M394"/>
<sequence>MDRFLHRQPVSPVHSRAENRNAFYLRSISRGRRDIRCLTPAEFIALHSDLYNYFLRVYEPKSYDIQNNDRAGVLSERRCIRAPHCRQGFLCGRMRRQSSETPTCFFDLKHPSTLEICGCLRISGICTSIVLVRIVDGTLRWASCHGVASLRL</sequence>
<gene>
    <name evidence="1" type="ORF">BOTBODRAFT_496514</name>
</gene>
<reference evidence="2" key="1">
    <citation type="journal article" date="2014" name="Proc. Natl. Acad. Sci. U.S.A.">
        <title>Extensive sampling of basidiomycete genomes demonstrates inadequacy of the white-rot/brown-rot paradigm for wood decay fungi.</title>
        <authorList>
            <person name="Riley R."/>
            <person name="Salamov A.A."/>
            <person name="Brown D.W."/>
            <person name="Nagy L.G."/>
            <person name="Floudas D."/>
            <person name="Held B.W."/>
            <person name="Levasseur A."/>
            <person name="Lombard V."/>
            <person name="Morin E."/>
            <person name="Otillar R."/>
            <person name="Lindquist E.A."/>
            <person name="Sun H."/>
            <person name="LaButti K.M."/>
            <person name="Schmutz J."/>
            <person name="Jabbour D."/>
            <person name="Luo H."/>
            <person name="Baker S.E."/>
            <person name="Pisabarro A.G."/>
            <person name="Walton J.D."/>
            <person name="Blanchette R.A."/>
            <person name="Henrissat B."/>
            <person name="Martin F."/>
            <person name="Cullen D."/>
            <person name="Hibbett D.S."/>
            <person name="Grigoriev I.V."/>
        </authorList>
    </citation>
    <scope>NUCLEOTIDE SEQUENCE [LARGE SCALE GENOMIC DNA]</scope>
    <source>
        <strain evidence="2">FD-172 SS1</strain>
    </source>
</reference>
<organism evidence="1 2">
    <name type="scientific">Botryobasidium botryosum (strain FD-172 SS1)</name>
    <dbReference type="NCBI Taxonomy" id="930990"/>
    <lineage>
        <taxon>Eukaryota</taxon>
        <taxon>Fungi</taxon>
        <taxon>Dikarya</taxon>
        <taxon>Basidiomycota</taxon>
        <taxon>Agaricomycotina</taxon>
        <taxon>Agaricomycetes</taxon>
        <taxon>Cantharellales</taxon>
        <taxon>Botryobasidiaceae</taxon>
        <taxon>Botryobasidium</taxon>
    </lineage>
</organism>
<dbReference type="HOGENOM" id="CLU_1722065_0_0_1"/>
<keyword evidence="2" id="KW-1185">Reference proteome</keyword>
<dbReference type="InParanoid" id="A0A067M394"/>
<name>A0A067M394_BOTB1</name>
<accession>A0A067M394</accession>
<dbReference type="EMBL" id="KL198069">
    <property type="protein sequence ID" value="KDQ10238.1"/>
    <property type="molecule type" value="Genomic_DNA"/>
</dbReference>